<dbReference type="InterPro" id="IPR007577">
    <property type="entry name" value="GlycoTrfase_DXD_sugar-bd_CS"/>
</dbReference>
<dbReference type="Gene3D" id="3.90.550.20">
    <property type="match status" value="1"/>
</dbReference>
<accession>H0EQ77</accession>
<dbReference type="Pfam" id="PF04488">
    <property type="entry name" value="Gly_transf_sug"/>
    <property type="match status" value="1"/>
</dbReference>
<keyword evidence="4" id="KW-1185">Reference proteome</keyword>
<evidence type="ECO:0000313" key="4">
    <source>
        <dbReference type="Proteomes" id="UP000005446"/>
    </source>
</evidence>
<dbReference type="PANTHER" id="PTHR31834:SF8">
    <property type="entry name" value="TRANSFERASE, PUTATIVE (AFU_ORTHOLOGUE AFUA_6G14040)-RELATED"/>
    <property type="match status" value="1"/>
</dbReference>
<dbReference type="PANTHER" id="PTHR31834">
    <property type="entry name" value="INITIATION-SPECIFIC ALPHA-1,6-MANNOSYLTRANSFERASE"/>
    <property type="match status" value="1"/>
</dbReference>
<comment type="similarity">
    <text evidence="1">Belongs to the glycosyltransferase 32 family.</text>
</comment>
<keyword evidence="3" id="KW-0808">Transferase</keyword>
<dbReference type="OrthoDB" id="409543at2759"/>
<keyword evidence="3" id="KW-0328">Glycosyltransferase</keyword>
<feature type="compositionally biased region" description="Basic and acidic residues" evidence="2">
    <location>
        <begin position="424"/>
        <end position="462"/>
    </location>
</feature>
<dbReference type="AlphaFoldDB" id="H0EQ77"/>
<proteinExistence type="inferred from homology"/>
<evidence type="ECO:0000313" key="3">
    <source>
        <dbReference type="EMBL" id="EHK99306.1"/>
    </source>
</evidence>
<evidence type="ECO:0000256" key="2">
    <source>
        <dbReference type="SAM" id="MobiDB-lite"/>
    </source>
</evidence>
<dbReference type="HOGENOM" id="CLU_022381_2_0_1"/>
<dbReference type="FunFam" id="3.90.550.20:FF:000004">
    <property type="entry name" value="Glycosyltransferase family 32 protein"/>
    <property type="match status" value="1"/>
</dbReference>
<evidence type="ECO:0000256" key="1">
    <source>
        <dbReference type="ARBA" id="ARBA00009003"/>
    </source>
</evidence>
<dbReference type="GO" id="GO:0000009">
    <property type="term" value="F:alpha-1,6-mannosyltransferase activity"/>
    <property type="evidence" value="ECO:0007669"/>
    <property type="project" value="InterPro"/>
</dbReference>
<dbReference type="EMBL" id="AGUE01000121">
    <property type="protein sequence ID" value="EHK99306.1"/>
    <property type="molecule type" value="Genomic_DNA"/>
</dbReference>
<dbReference type="GO" id="GO:0006487">
    <property type="term" value="P:protein N-linked glycosylation"/>
    <property type="evidence" value="ECO:0007669"/>
    <property type="project" value="TreeGrafter"/>
</dbReference>
<dbReference type="SUPFAM" id="SSF53448">
    <property type="entry name" value="Nucleotide-diphospho-sugar transferases"/>
    <property type="match status" value="1"/>
</dbReference>
<dbReference type="Proteomes" id="UP000005446">
    <property type="component" value="Unassembled WGS sequence"/>
</dbReference>
<dbReference type="InParanoid" id="H0EQ77"/>
<comment type="caution">
    <text evidence="3">The sequence shown here is derived from an EMBL/GenBank/DDBJ whole genome shotgun (WGS) entry which is preliminary data.</text>
</comment>
<reference evidence="3 4" key="1">
    <citation type="journal article" date="2012" name="Eukaryot. Cell">
        <title>Genome sequence of the fungus Glarea lozoyensis: the first genome sequence of a species from the Helotiaceae family.</title>
        <authorList>
            <person name="Youssar L."/>
            <person name="Gruening B.A."/>
            <person name="Erxleben A."/>
            <person name="Guenther S."/>
            <person name="Huettel W."/>
        </authorList>
    </citation>
    <scope>NUCLEOTIDE SEQUENCE [LARGE SCALE GENOMIC DNA]</scope>
    <source>
        <strain evidence="4">ATCC 74030 / MF5533</strain>
    </source>
</reference>
<gene>
    <name evidence="3" type="ORF">M7I_4822</name>
</gene>
<feature type="region of interest" description="Disordered" evidence="2">
    <location>
        <begin position="424"/>
        <end position="491"/>
    </location>
</feature>
<dbReference type="InterPro" id="IPR039367">
    <property type="entry name" value="Och1-like"/>
</dbReference>
<feature type="compositionally biased region" description="Gly residues" evidence="2">
    <location>
        <begin position="472"/>
        <end position="482"/>
    </location>
</feature>
<organism evidence="3 4">
    <name type="scientific">Glarea lozoyensis (strain ATCC 74030 / MF5533)</name>
    <dbReference type="NCBI Taxonomy" id="1104152"/>
    <lineage>
        <taxon>Eukaryota</taxon>
        <taxon>Fungi</taxon>
        <taxon>Dikarya</taxon>
        <taxon>Ascomycota</taxon>
        <taxon>Pezizomycotina</taxon>
        <taxon>Leotiomycetes</taxon>
        <taxon>Helotiales</taxon>
        <taxon>Helotiaceae</taxon>
        <taxon>Glarea</taxon>
    </lineage>
</organism>
<sequence length="491" mass="56096">MVLPRPQPNEQNLAPSLAQHHLLHPIVIISLGAIIHKMQVTSSLIGGRFPKSMKRALPIYIAVALIFILFLSKTDNLSTPLRAGDVFKRVVSYQSPLLHQKKYGEFFPKKIWQTWKTDPLEFETRDSDRARSWTSKNPGHRYEVLTDANSQEYIETHFGPSGLNRMDVVYIYKTLNATIIKADLLRYLVMYIEGGVYADIDVSAIKPVDEWITSNFTKSDIGLVISVEIDEPDWVEHPILGQKSESFCQWTFMAKPRHPVMLRLINNVLKWLEDIAKKQNVGIAEIQLNFDEVLTGTGPSAFTSAVMAEMYAQTGETQKWEKFHNMTQRGPTQVGDILVLTVEAFAAGQGHSNSNNHDHPLALVRHHYHASLWPSRHPRYSHPAYGMVEECNWKPDCIHNWDKDTANWDNLNEAEKKEAIMHHEEWLAEKDEKEKKEKADHEKEDDDKRREKLHEECGKFNSEEAANEQTGGESGVGYGFGGREVDEFRGA</sequence>
<dbReference type="GO" id="GO:0000136">
    <property type="term" value="C:mannan polymerase complex"/>
    <property type="evidence" value="ECO:0007669"/>
    <property type="project" value="TreeGrafter"/>
</dbReference>
<protein>
    <submittedName>
        <fullName evidence="3">Putative Initiation-specific alpha-1,6-mannosyltransferase</fullName>
    </submittedName>
</protein>
<dbReference type="InterPro" id="IPR029044">
    <property type="entry name" value="Nucleotide-diphossugar_trans"/>
</dbReference>
<name>H0EQ77_GLAL7</name>